<keyword evidence="2" id="KW-1185">Reference proteome</keyword>
<reference evidence="1" key="2">
    <citation type="submission" date="2022-01" db="EMBL/GenBank/DDBJ databases">
        <authorList>
            <person name="Yamashiro T."/>
            <person name="Shiraishi A."/>
            <person name="Satake H."/>
            <person name="Nakayama K."/>
        </authorList>
    </citation>
    <scope>NUCLEOTIDE SEQUENCE</scope>
</reference>
<comment type="caution">
    <text evidence="1">The sequence shown here is derived from an EMBL/GenBank/DDBJ whole genome shotgun (WGS) entry which is preliminary data.</text>
</comment>
<name>A0ABQ5F7L8_9ASTR</name>
<reference evidence="1" key="1">
    <citation type="journal article" date="2022" name="Int. J. Mol. Sci.">
        <title>Draft Genome of Tanacetum Coccineum: Genomic Comparison of Closely Related Tanacetum-Family Plants.</title>
        <authorList>
            <person name="Yamashiro T."/>
            <person name="Shiraishi A."/>
            <person name="Nakayama K."/>
            <person name="Satake H."/>
        </authorList>
    </citation>
    <scope>NUCLEOTIDE SEQUENCE</scope>
</reference>
<protein>
    <submittedName>
        <fullName evidence="1">Uncharacterized protein</fullName>
    </submittedName>
</protein>
<gene>
    <name evidence="1" type="ORF">Tco_1002431</name>
</gene>
<sequence length="182" mass="20138">MILPGTGGYYYQGQLHLVSTEVLRTGVNTYAATQKLIADFEEDIMDPSDAVAVSPDSVSLKSKQHPSDTNVFTLKMEFCDRAKIKQALGSQLASAFLGERNSLCVSTVPITRLGFRRNAIEYKESRIGKQPIEVPSNVVITLEGERSFRRVLVGDAVVLKDPEQLDKYLVRRLVAIYSAIEG</sequence>
<organism evidence="1 2">
    <name type="scientific">Tanacetum coccineum</name>
    <dbReference type="NCBI Taxonomy" id="301880"/>
    <lineage>
        <taxon>Eukaryota</taxon>
        <taxon>Viridiplantae</taxon>
        <taxon>Streptophyta</taxon>
        <taxon>Embryophyta</taxon>
        <taxon>Tracheophyta</taxon>
        <taxon>Spermatophyta</taxon>
        <taxon>Magnoliopsida</taxon>
        <taxon>eudicotyledons</taxon>
        <taxon>Gunneridae</taxon>
        <taxon>Pentapetalae</taxon>
        <taxon>asterids</taxon>
        <taxon>campanulids</taxon>
        <taxon>Asterales</taxon>
        <taxon>Asteraceae</taxon>
        <taxon>Asteroideae</taxon>
        <taxon>Anthemideae</taxon>
        <taxon>Anthemidinae</taxon>
        <taxon>Tanacetum</taxon>
    </lineage>
</organism>
<evidence type="ECO:0000313" key="1">
    <source>
        <dbReference type="EMBL" id="GJT58898.1"/>
    </source>
</evidence>
<dbReference type="Proteomes" id="UP001151760">
    <property type="component" value="Unassembled WGS sequence"/>
</dbReference>
<accession>A0ABQ5F7L8</accession>
<dbReference type="EMBL" id="BQNB010017060">
    <property type="protein sequence ID" value="GJT58898.1"/>
    <property type="molecule type" value="Genomic_DNA"/>
</dbReference>
<evidence type="ECO:0000313" key="2">
    <source>
        <dbReference type="Proteomes" id="UP001151760"/>
    </source>
</evidence>
<proteinExistence type="predicted"/>